<feature type="region of interest" description="Disordered" evidence="1">
    <location>
        <begin position="374"/>
        <end position="394"/>
    </location>
</feature>
<feature type="domain" description="Transposase IS701-like DDE" evidence="2">
    <location>
        <begin position="5"/>
        <end position="246"/>
    </location>
</feature>
<dbReference type="OrthoDB" id="29496at2"/>
<sequence length="443" mass="50367">MLSHLVCFGRHTITGLLRLQDRTQADWTADYRLYAEAHFETDRLFGAIRAQVQEQLAPDAPLMVAMDDSLLRKTGHKVYGGRHLRDPLSPAFHVNFVRGLRILQISAAVPAAGGTARLIPIDFQHAALPPKPRRNAPASAHEAYEQERAKKNLNLVGRERLAFLRQQMDQSGASHRRLMVSLDGRFTNSTVLKGVPERTTLIGRVRKDSVFFHPPEEQPGHGRKRKYGPRCPTPEELLKDEAVPWQPVEAQAGRHPFEVKTLAPVYTQMDRAQKPLRLVVVKPVRYHLTKTKTDRRKPAFFLCTDPDLPLEKVLQYDLWRWDIEVNFRDEKTILGVGQAQVRTEASNQNAPALAVAAYAVLLLAALKAYGMEGKPESFQSPRWDKRKAKRRASTNDLRNQLRYELWASAVRPHFQPLSSRPSPEQNGRKYDLPLQSALFSSIR</sequence>
<dbReference type="STRING" id="320771.Cflav_PD4480"/>
<dbReference type="InterPro" id="IPR038721">
    <property type="entry name" value="IS701-like_DDE_dom"/>
</dbReference>
<dbReference type="SUPFAM" id="SSF53098">
    <property type="entry name" value="Ribonuclease H-like"/>
    <property type="match status" value="1"/>
</dbReference>
<evidence type="ECO:0000259" key="2">
    <source>
        <dbReference type="Pfam" id="PF13546"/>
    </source>
</evidence>
<dbReference type="EMBL" id="ABOX02000010">
    <property type="protein sequence ID" value="EEF61459.1"/>
    <property type="molecule type" value="Genomic_DNA"/>
</dbReference>
<dbReference type="AlphaFoldDB" id="B9XFU5"/>
<gene>
    <name evidence="3" type="ORF">Cflav_PD4480</name>
</gene>
<evidence type="ECO:0000313" key="4">
    <source>
        <dbReference type="Proteomes" id="UP000003688"/>
    </source>
</evidence>
<reference evidence="3 4" key="1">
    <citation type="journal article" date="2011" name="J. Bacteriol.">
        <title>Genome sequence of 'Pedosphaera parvula' Ellin514, an aerobic Verrucomicrobial isolate from pasture soil.</title>
        <authorList>
            <person name="Kant R."/>
            <person name="van Passel M.W."/>
            <person name="Sangwan P."/>
            <person name="Palva A."/>
            <person name="Lucas S."/>
            <person name="Copeland A."/>
            <person name="Lapidus A."/>
            <person name="Glavina Del Rio T."/>
            <person name="Dalin E."/>
            <person name="Tice H."/>
            <person name="Bruce D."/>
            <person name="Goodwin L."/>
            <person name="Pitluck S."/>
            <person name="Chertkov O."/>
            <person name="Larimer F.W."/>
            <person name="Land M.L."/>
            <person name="Hauser L."/>
            <person name="Brettin T.S."/>
            <person name="Detter J.C."/>
            <person name="Han S."/>
            <person name="de Vos W.M."/>
            <person name="Janssen P.H."/>
            <person name="Smidt H."/>
        </authorList>
    </citation>
    <scope>NUCLEOTIDE SEQUENCE [LARGE SCALE GENOMIC DNA]</scope>
    <source>
        <strain evidence="3 4">Ellin514</strain>
    </source>
</reference>
<name>B9XFU5_PEDPL</name>
<accession>B9XFU5</accession>
<organism evidence="3 4">
    <name type="scientific">Pedosphaera parvula (strain Ellin514)</name>
    <dbReference type="NCBI Taxonomy" id="320771"/>
    <lineage>
        <taxon>Bacteria</taxon>
        <taxon>Pseudomonadati</taxon>
        <taxon>Verrucomicrobiota</taxon>
        <taxon>Pedosphaerae</taxon>
        <taxon>Pedosphaerales</taxon>
        <taxon>Pedosphaeraceae</taxon>
        <taxon>Pedosphaera</taxon>
    </lineage>
</organism>
<comment type="caution">
    <text evidence="3">The sequence shown here is derived from an EMBL/GenBank/DDBJ whole genome shotgun (WGS) entry which is preliminary data.</text>
</comment>
<dbReference type="Pfam" id="PF13546">
    <property type="entry name" value="DDE_5"/>
    <property type="match status" value="1"/>
</dbReference>
<protein>
    <recommendedName>
        <fullName evidence="2">Transposase IS701-like DDE domain-containing protein</fullName>
    </recommendedName>
</protein>
<dbReference type="Proteomes" id="UP000003688">
    <property type="component" value="Unassembled WGS sequence"/>
</dbReference>
<dbReference type="InterPro" id="IPR012337">
    <property type="entry name" value="RNaseH-like_sf"/>
</dbReference>
<proteinExistence type="predicted"/>
<keyword evidence="4" id="KW-1185">Reference proteome</keyword>
<evidence type="ECO:0000256" key="1">
    <source>
        <dbReference type="SAM" id="MobiDB-lite"/>
    </source>
</evidence>
<evidence type="ECO:0000313" key="3">
    <source>
        <dbReference type="EMBL" id="EEF61459.1"/>
    </source>
</evidence>